<evidence type="ECO:0000256" key="1">
    <source>
        <dbReference type="SAM" id="MobiDB-lite"/>
    </source>
</evidence>
<dbReference type="EMBL" id="VLNY01000001">
    <property type="protein sequence ID" value="KAA0024541.1"/>
    <property type="molecule type" value="Genomic_DNA"/>
</dbReference>
<dbReference type="GO" id="GO:0003677">
    <property type="term" value="F:DNA binding"/>
    <property type="evidence" value="ECO:0007669"/>
    <property type="project" value="InterPro"/>
</dbReference>
<feature type="region of interest" description="Disordered" evidence="1">
    <location>
        <begin position="104"/>
        <end position="125"/>
    </location>
</feature>
<evidence type="ECO:0000313" key="3">
    <source>
        <dbReference type="Proteomes" id="UP000322244"/>
    </source>
</evidence>
<evidence type="ECO:0000313" key="2">
    <source>
        <dbReference type="EMBL" id="KAA0024541.1"/>
    </source>
</evidence>
<sequence>MAHTRRRRYQACRVIQAPTGGLVDYLDDWNAEQRELAIKWRRKNADLRTALAAIEVRTTSPNGEIGVTVDGQGNVTNVRLTPQGLRVGDARLSQVMLETIQRAQGEARRKADEAARPYTSDPDAVTAKKALHDLLGNPPADE</sequence>
<dbReference type="OrthoDB" id="4554579at2"/>
<accession>A0A5A7SK21</accession>
<name>A0A5A7SK21_9NOCA</name>
<gene>
    <name evidence="2" type="ORF">FOY51_00835</name>
</gene>
<dbReference type="AlphaFoldDB" id="A0A5A7SK21"/>
<dbReference type="Proteomes" id="UP000322244">
    <property type="component" value="Unassembled WGS sequence"/>
</dbReference>
<dbReference type="Pfam" id="PF02575">
    <property type="entry name" value="YbaB_DNA_bd"/>
    <property type="match status" value="1"/>
</dbReference>
<dbReference type="SUPFAM" id="SSF82607">
    <property type="entry name" value="YbaB-like"/>
    <property type="match status" value="1"/>
</dbReference>
<proteinExistence type="predicted"/>
<organism evidence="2 3">
    <name type="scientific">Antrihabitans cavernicola</name>
    <dbReference type="NCBI Taxonomy" id="2495913"/>
    <lineage>
        <taxon>Bacteria</taxon>
        <taxon>Bacillati</taxon>
        <taxon>Actinomycetota</taxon>
        <taxon>Actinomycetes</taxon>
        <taxon>Mycobacteriales</taxon>
        <taxon>Nocardiaceae</taxon>
        <taxon>Antrihabitans</taxon>
    </lineage>
</organism>
<dbReference type="InterPro" id="IPR036894">
    <property type="entry name" value="YbaB-like_sf"/>
</dbReference>
<feature type="compositionally biased region" description="Basic and acidic residues" evidence="1">
    <location>
        <begin position="105"/>
        <end position="115"/>
    </location>
</feature>
<comment type="caution">
    <text evidence="2">The sequence shown here is derived from an EMBL/GenBank/DDBJ whole genome shotgun (WGS) entry which is preliminary data.</text>
</comment>
<dbReference type="Gene3D" id="3.30.1310.10">
    <property type="entry name" value="Nucleoid-associated protein YbaB-like domain"/>
    <property type="match status" value="1"/>
</dbReference>
<protein>
    <submittedName>
        <fullName evidence="2">YbaB/EbfC family nucleoid-associated protein</fullName>
    </submittedName>
</protein>
<keyword evidence="3" id="KW-1185">Reference proteome</keyword>
<dbReference type="InterPro" id="IPR004401">
    <property type="entry name" value="YbaB/EbfC"/>
</dbReference>
<reference evidence="2 3" key="1">
    <citation type="submission" date="2019-07" db="EMBL/GenBank/DDBJ databases">
        <title>Rhodococcus cavernicolus sp. nov., isolated from a cave.</title>
        <authorList>
            <person name="Lee S.D."/>
        </authorList>
    </citation>
    <scope>NUCLEOTIDE SEQUENCE [LARGE SCALE GENOMIC DNA]</scope>
    <source>
        <strain evidence="2 3">C1-24</strain>
    </source>
</reference>